<evidence type="ECO:0008006" key="3">
    <source>
        <dbReference type="Google" id="ProtNLM"/>
    </source>
</evidence>
<keyword evidence="2" id="KW-1185">Reference proteome</keyword>
<organism evidence="1 2">
    <name type="scientific">Phyllobacterium phragmitis</name>
    <dbReference type="NCBI Taxonomy" id="2670329"/>
    <lineage>
        <taxon>Bacteria</taxon>
        <taxon>Pseudomonadati</taxon>
        <taxon>Pseudomonadota</taxon>
        <taxon>Alphaproteobacteria</taxon>
        <taxon>Hyphomicrobiales</taxon>
        <taxon>Phyllobacteriaceae</taxon>
        <taxon>Phyllobacterium</taxon>
    </lineage>
</organism>
<reference evidence="1 2" key="1">
    <citation type="submission" date="2024-10" db="EMBL/GenBank/DDBJ databases">
        <title>Isolation, draft genome sequencing and identification of Phyllobacterium sp. NSA23, isolated from leaf soil.</title>
        <authorList>
            <person name="Akita H."/>
        </authorList>
    </citation>
    <scope>NUCLEOTIDE SEQUENCE [LARGE SCALE GENOMIC DNA]</scope>
    <source>
        <strain evidence="1 2">NSA23</strain>
    </source>
</reference>
<accession>A0ABQ0H156</accession>
<gene>
    <name evidence="1" type="ORF">PPNSA23_25820</name>
</gene>
<evidence type="ECO:0000313" key="1">
    <source>
        <dbReference type="EMBL" id="GAB1582639.1"/>
    </source>
</evidence>
<evidence type="ECO:0000313" key="2">
    <source>
        <dbReference type="Proteomes" id="UP001628091"/>
    </source>
</evidence>
<dbReference type="EMBL" id="BAAFZP010000001">
    <property type="protein sequence ID" value="GAB1582639.1"/>
    <property type="molecule type" value="Genomic_DNA"/>
</dbReference>
<protein>
    <recommendedName>
        <fullName evidence="3">ABC transporter substrate-binding protein</fullName>
    </recommendedName>
</protein>
<sequence length="189" mass="20823">MVAINATAPSALAVLQRAQTKPQIETGLKPLQAEVFDPTPKVRFGPGVADAILNVSEQAKPTKLSDLPPEHAEYLRRFGVDAAIRWQPPVVSDEEFQSLVMNFIKENWGNSDRLDLREALTSSTLKIQRASDVEGLRAETIQYDLFKDGHIFGGAGWGTINMEFYNAQAAAGVRQSTGSINGLDYYITW</sequence>
<proteinExistence type="predicted"/>
<dbReference type="RefSeq" id="WP_407865226.1">
    <property type="nucleotide sequence ID" value="NZ_BAAFZP010000001.1"/>
</dbReference>
<name>A0ABQ0H156_9HYPH</name>
<comment type="caution">
    <text evidence="1">The sequence shown here is derived from an EMBL/GenBank/DDBJ whole genome shotgun (WGS) entry which is preliminary data.</text>
</comment>
<dbReference type="Proteomes" id="UP001628091">
    <property type="component" value="Unassembled WGS sequence"/>
</dbReference>